<protein>
    <submittedName>
        <fullName evidence="1">TenA family transcriptional regulator</fullName>
    </submittedName>
</protein>
<accession>A0ABV7VGW6</accession>
<dbReference type="Proteomes" id="UP001595711">
    <property type="component" value="Unassembled WGS sequence"/>
</dbReference>
<keyword evidence="2" id="KW-1185">Reference proteome</keyword>
<evidence type="ECO:0000313" key="1">
    <source>
        <dbReference type="EMBL" id="MFC3676238.1"/>
    </source>
</evidence>
<reference evidence="2" key="1">
    <citation type="journal article" date="2019" name="Int. J. Syst. Evol. Microbiol.">
        <title>The Global Catalogue of Microorganisms (GCM) 10K type strain sequencing project: providing services to taxonomists for standard genome sequencing and annotation.</title>
        <authorList>
            <consortium name="The Broad Institute Genomics Platform"/>
            <consortium name="The Broad Institute Genome Sequencing Center for Infectious Disease"/>
            <person name="Wu L."/>
            <person name="Ma J."/>
        </authorList>
    </citation>
    <scope>NUCLEOTIDE SEQUENCE [LARGE SCALE GENOMIC DNA]</scope>
    <source>
        <strain evidence="2">KCTC 42182</strain>
    </source>
</reference>
<proteinExistence type="predicted"/>
<sequence>MSFFERLIGETRTEREAFIAIPVIQRALRHGVPIEMYLAFLGQAYHHVRHTCRLLASAAARCTDADARYITALLEYIGEERGHEEWILDDIDALGGDADAVRNSQPELPCRLLVAYVYYAIEHVSPYAMLGMVHVLEGMSAAMATAATASLQAALVPADRQGSGRGFSYLSSHGSLDQEHVGFFRDLVDGLGDAAAEQAIIDTACIVYRLYGDIFRGIDAGFAGVSHAA</sequence>
<dbReference type="EMBL" id="JBHRYJ010000002">
    <property type="protein sequence ID" value="MFC3676238.1"/>
    <property type="molecule type" value="Genomic_DNA"/>
</dbReference>
<organism evidence="1 2">
    <name type="scientific">Ferrovibrio xuzhouensis</name>
    <dbReference type="NCBI Taxonomy" id="1576914"/>
    <lineage>
        <taxon>Bacteria</taxon>
        <taxon>Pseudomonadati</taxon>
        <taxon>Pseudomonadota</taxon>
        <taxon>Alphaproteobacteria</taxon>
        <taxon>Rhodospirillales</taxon>
        <taxon>Rhodospirillaceae</taxon>
        <taxon>Ferrovibrio</taxon>
    </lineage>
</organism>
<dbReference type="SUPFAM" id="SSF48613">
    <property type="entry name" value="Heme oxygenase-like"/>
    <property type="match status" value="1"/>
</dbReference>
<name>A0ABV7VGW6_9PROT</name>
<evidence type="ECO:0000313" key="2">
    <source>
        <dbReference type="Proteomes" id="UP001595711"/>
    </source>
</evidence>
<dbReference type="Pfam" id="PF14518">
    <property type="entry name" value="Haem_oxygenas_2"/>
    <property type="match status" value="1"/>
</dbReference>
<gene>
    <name evidence="1" type="ORF">ACFOOQ_11835</name>
</gene>
<dbReference type="RefSeq" id="WP_379726474.1">
    <property type="nucleotide sequence ID" value="NZ_JBHRYJ010000002.1"/>
</dbReference>
<dbReference type="InterPro" id="IPR016084">
    <property type="entry name" value="Haem_Oase-like_multi-hlx"/>
</dbReference>
<comment type="caution">
    <text evidence="1">The sequence shown here is derived from an EMBL/GenBank/DDBJ whole genome shotgun (WGS) entry which is preliminary data.</text>
</comment>
<dbReference type="Gene3D" id="1.20.910.10">
    <property type="entry name" value="Heme oxygenase-like"/>
    <property type="match status" value="1"/>
</dbReference>